<reference evidence="4 5" key="1">
    <citation type="submission" date="2024-02" db="EMBL/GenBank/DDBJ databases">
        <title>Bacteria isolated from the canopy kelp, Nereocystis luetkeana.</title>
        <authorList>
            <person name="Pfister C.A."/>
            <person name="Younker I.T."/>
            <person name="Light S.H."/>
        </authorList>
    </citation>
    <scope>NUCLEOTIDE SEQUENCE [LARGE SCALE GENOMIC DNA]</scope>
    <source>
        <strain evidence="4 5">TI.2.07</strain>
    </source>
</reference>
<keyword evidence="1 2" id="KW-0238">DNA-binding</keyword>
<proteinExistence type="predicted"/>
<dbReference type="EMBL" id="JBAKBA010000004">
    <property type="protein sequence ID" value="MEL0658056.1"/>
    <property type="molecule type" value="Genomic_DNA"/>
</dbReference>
<dbReference type="PROSITE" id="PS50977">
    <property type="entry name" value="HTH_TETR_2"/>
    <property type="match status" value="1"/>
</dbReference>
<dbReference type="Gene3D" id="1.10.10.60">
    <property type="entry name" value="Homeodomain-like"/>
    <property type="match status" value="1"/>
</dbReference>
<dbReference type="PANTHER" id="PTHR30328:SF54">
    <property type="entry name" value="HTH-TYPE TRANSCRIPTIONAL REPRESSOR SCO4008"/>
    <property type="match status" value="1"/>
</dbReference>
<dbReference type="InterPro" id="IPR009057">
    <property type="entry name" value="Homeodomain-like_sf"/>
</dbReference>
<evidence type="ECO:0000313" key="4">
    <source>
        <dbReference type="EMBL" id="MEL0658056.1"/>
    </source>
</evidence>
<name>A0ABU9H8V9_9GAMM</name>
<feature type="domain" description="HTH tetR-type" evidence="3">
    <location>
        <begin position="20"/>
        <end position="80"/>
    </location>
</feature>
<evidence type="ECO:0000256" key="1">
    <source>
        <dbReference type="ARBA" id="ARBA00023125"/>
    </source>
</evidence>
<dbReference type="SUPFAM" id="SSF48498">
    <property type="entry name" value="Tetracyclin repressor-like, C-terminal domain"/>
    <property type="match status" value="1"/>
</dbReference>
<evidence type="ECO:0000313" key="5">
    <source>
        <dbReference type="Proteomes" id="UP001366060"/>
    </source>
</evidence>
<dbReference type="InterPro" id="IPR001647">
    <property type="entry name" value="HTH_TetR"/>
</dbReference>
<sequence length="217" mass="24766">MKKVIKKKPKSRGSLADIRKDNLYQILTSAEQVFAERGYRGTTVAAIAEAVGLPKANILYYFKTKEGLYKAVINQLLKLWMSHMNEMSADSHPNEALPKYISNKIRQSKEHPNASRIFAAEVLHGAHYLRDSLQAELKDQFDQTCQVFDAWVEKEWMDPINSEHLLFMLWSTTQAYADHGLQISILMGKEHLDEDDFEKGIKLLTQVTLKGCGIKPL</sequence>
<protein>
    <submittedName>
        <fullName evidence="4">TetR/AcrR family transcriptional regulator</fullName>
    </submittedName>
</protein>
<dbReference type="PRINTS" id="PR00455">
    <property type="entry name" value="HTHTETR"/>
</dbReference>
<dbReference type="Gene3D" id="1.10.357.10">
    <property type="entry name" value="Tetracycline Repressor, domain 2"/>
    <property type="match status" value="1"/>
</dbReference>
<dbReference type="InterPro" id="IPR013573">
    <property type="entry name" value="Tscrpt_reg_YcdC_C"/>
</dbReference>
<dbReference type="Proteomes" id="UP001366060">
    <property type="component" value="Unassembled WGS sequence"/>
</dbReference>
<evidence type="ECO:0000256" key="2">
    <source>
        <dbReference type="PROSITE-ProRule" id="PRU00335"/>
    </source>
</evidence>
<gene>
    <name evidence="4" type="ORF">V6255_02790</name>
</gene>
<organism evidence="4 5">
    <name type="scientific">Psychromonas arctica</name>
    <dbReference type="NCBI Taxonomy" id="168275"/>
    <lineage>
        <taxon>Bacteria</taxon>
        <taxon>Pseudomonadati</taxon>
        <taxon>Pseudomonadota</taxon>
        <taxon>Gammaproteobacteria</taxon>
        <taxon>Alteromonadales</taxon>
        <taxon>Psychromonadaceae</taxon>
        <taxon>Psychromonas</taxon>
    </lineage>
</organism>
<dbReference type="SUPFAM" id="SSF46689">
    <property type="entry name" value="Homeodomain-like"/>
    <property type="match status" value="1"/>
</dbReference>
<dbReference type="PANTHER" id="PTHR30328">
    <property type="entry name" value="TRANSCRIPTIONAL REPRESSOR"/>
    <property type="match status" value="1"/>
</dbReference>
<dbReference type="RefSeq" id="WP_341626777.1">
    <property type="nucleotide sequence ID" value="NZ_JBAKBA010000004.1"/>
</dbReference>
<evidence type="ECO:0000259" key="3">
    <source>
        <dbReference type="PROSITE" id="PS50977"/>
    </source>
</evidence>
<feature type="DNA-binding region" description="H-T-H motif" evidence="2">
    <location>
        <begin position="43"/>
        <end position="62"/>
    </location>
</feature>
<dbReference type="InterPro" id="IPR050109">
    <property type="entry name" value="HTH-type_TetR-like_transc_reg"/>
</dbReference>
<accession>A0ABU9H8V9</accession>
<comment type="caution">
    <text evidence="4">The sequence shown here is derived from an EMBL/GenBank/DDBJ whole genome shotgun (WGS) entry which is preliminary data.</text>
</comment>
<dbReference type="Pfam" id="PF08362">
    <property type="entry name" value="TetR_C_3"/>
    <property type="match status" value="1"/>
</dbReference>
<dbReference type="InterPro" id="IPR036271">
    <property type="entry name" value="Tet_transcr_reg_TetR-rel_C_sf"/>
</dbReference>
<dbReference type="Pfam" id="PF00440">
    <property type="entry name" value="TetR_N"/>
    <property type="match status" value="1"/>
</dbReference>
<keyword evidence="5" id="KW-1185">Reference proteome</keyword>